<reference evidence="2" key="1">
    <citation type="submission" date="2020-06" db="EMBL/GenBank/DDBJ databases">
        <authorList>
            <person name="Li T."/>
            <person name="Hu X."/>
            <person name="Zhang T."/>
            <person name="Song X."/>
            <person name="Zhang H."/>
            <person name="Dai N."/>
            <person name="Sheng W."/>
            <person name="Hou X."/>
            <person name="Wei L."/>
        </authorList>
    </citation>
    <scope>NUCLEOTIDE SEQUENCE</scope>
    <source>
        <strain evidence="2">G02</strain>
        <tissue evidence="2">Leaf</tissue>
    </source>
</reference>
<feature type="domain" description="Retrovirus-related Pol polyprotein from transposon TNT 1-94-like beta-barrel" evidence="1">
    <location>
        <begin position="24"/>
        <end position="103"/>
    </location>
</feature>
<dbReference type="Pfam" id="PF22936">
    <property type="entry name" value="Pol_BBD"/>
    <property type="match status" value="1"/>
</dbReference>
<gene>
    <name evidence="2" type="ORF">Sradi_6147000</name>
</gene>
<dbReference type="InterPro" id="IPR054722">
    <property type="entry name" value="PolX-like_BBD"/>
</dbReference>
<organism evidence="2">
    <name type="scientific">Sesamum radiatum</name>
    <name type="common">Black benniseed</name>
    <dbReference type="NCBI Taxonomy" id="300843"/>
    <lineage>
        <taxon>Eukaryota</taxon>
        <taxon>Viridiplantae</taxon>
        <taxon>Streptophyta</taxon>
        <taxon>Embryophyta</taxon>
        <taxon>Tracheophyta</taxon>
        <taxon>Spermatophyta</taxon>
        <taxon>Magnoliopsida</taxon>
        <taxon>eudicotyledons</taxon>
        <taxon>Gunneridae</taxon>
        <taxon>Pentapetalae</taxon>
        <taxon>asterids</taxon>
        <taxon>lamiids</taxon>
        <taxon>Lamiales</taxon>
        <taxon>Pedaliaceae</taxon>
        <taxon>Sesamum</taxon>
    </lineage>
</organism>
<proteinExistence type="predicted"/>
<dbReference type="AlphaFoldDB" id="A0AAW2KMC3"/>
<accession>A0AAW2KMC3</accession>
<protein>
    <recommendedName>
        <fullName evidence="1">Retrovirus-related Pol polyprotein from transposon TNT 1-94-like beta-barrel domain-containing protein</fullName>
    </recommendedName>
</protein>
<comment type="caution">
    <text evidence="2">The sequence shown here is derived from an EMBL/GenBank/DDBJ whole genome shotgun (WGS) entry which is preliminary data.</text>
</comment>
<sequence length="116" mass="13036">MFATTAMRRDIGKGAALFHASVQDIGCGAHICNDLQVMARSRRLSKGEVDLRLGNGKRVATEVVRLVHLVVSDHVRIDLKECYYIPRMIQNIISIPILDNEGYEFSIIQNCFYPTA</sequence>
<dbReference type="EMBL" id="JACGWJ010000028">
    <property type="protein sequence ID" value="KAL0307297.1"/>
    <property type="molecule type" value="Genomic_DNA"/>
</dbReference>
<evidence type="ECO:0000259" key="1">
    <source>
        <dbReference type="Pfam" id="PF22936"/>
    </source>
</evidence>
<name>A0AAW2KMC3_SESRA</name>
<evidence type="ECO:0000313" key="2">
    <source>
        <dbReference type="EMBL" id="KAL0307297.1"/>
    </source>
</evidence>
<reference evidence="2" key="2">
    <citation type="journal article" date="2024" name="Plant">
        <title>Genomic evolution and insights into agronomic trait innovations of Sesamum species.</title>
        <authorList>
            <person name="Miao H."/>
            <person name="Wang L."/>
            <person name="Qu L."/>
            <person name="Liu H."/>
            <person name="Sun Y."/>
            <person name="Le M."/>
            <person name="Wang Q."/>
            <person name="Wei S."/>
            <person name="Zheng Y."/>
            <person name="Lin W."/>
            <person name="Duan Y."/>
            <person name="Cao H."/>
            <person name="Xiong S."/>
            <person name="Wang X."/>
            <person name="Wei L."/>
            <person name="Li C."/>
            <person name="Ma Q."/>
            <person name="Ju M."/>
            <person name="Zhao R."/>
            <person name="Li G."/>
            <person name="Mu C."/>
            <person name="Tian Q."/>
            <person name="Mei H."/>
            <person name="Zhang T."/>
            <person name="Gao T."/>
            <person name="Zhang H."/>
        </authorList>
    </citation>
    <scope>NUCLEOTIDE SEQUENCE</scope>
    <source>
        <strain evidence="2">G02</strain>
    </source>
</reference>